<comment type="caution">
    <text evidence="2">The sequence shown here is derived from an EMBL/GenBank/DDBJ whole genome shotgun (WGS) entry which is preliminary data.</text>
</comment>
<organism evidence="2 3">
    <name type="scientific">Phytophthora nicotianae</name>
    <name type="common">Potato buckeye rot agent</name>
    <name type="synonym">Phytophthora parasitica</name>
    <dbReference type="NCBI Taxonomy" id="4792"/>
    <lineage>
        <taxon>Eukaryota</taxon>
        <taxon>Sar</taxon>
        <taxon>Stramenopiles</taxon>
        <taxon>Oomycota</taxon>
        <taxon>Peronosporomycetes</taxon>
        <taxon>Peronosporales</taxon>
        <taxon>Peronosporaceae</taxon>
        <taxon>Phytophthora</taxon>
    </lineage>
</organism>
<dbReference type="Proteomes" id="UP000052943">
    <property type="component" value="Unassembled WGS sequence"/>
</dbReference>
<protein>
    <submittedName>
        <fullName evidence="2">Uncharacterized protein</fullName>
    </submittedName>
</protein>
<evidence type="ECO:0000313" key="3">
    <source>
        <dbReference type="Proteomes" id="UP000052943"/>
    </source>
</evidence>
<gene>
    <name evidence="2" type="ORF">AM587_10008095</name>
</gene>
<evidence type="ECO:0000313" key="2">
    <source>
        <dbReference type="EMBL" id="KUG01500.1"/>
    </source>
</evidence>
<evidence type="ECO:0000256" key="1">
    <source>
        <dbReference type="SAM" id="MobiDB-lite"/>
    </source>
</evidence>
<reference evidence="2 3" key="1">
    <citation type="submission" date="2015-11" db="EMBL/GenBank/DDBJ databases">
        <title>Genomes and virulence difference between two physiological races of Phytophthora nicotianae.</title>
        <authorList>
            <person name="Liu H."/>
            <person name="Ma X."/>
            <person name="Yu H."/>
            <person name="Fang D."/>
            <person name="Li Y."/>
            <person name="Wang X."/>
            <person name="Wang W."/>
            <person name="Dong Y."/>
            <person name="Xiao B."/>
        </authorList>
    </citation>
    <scope>NUCLEOTIDE SEQUENCE [LARGE SCALE GENOMIC DNA]</scope>
    <source>
        <strain evidence="3">race 0</strain>
    </source>
</reference>
<dbReference type="OrthoDB" id="92526at2759"/>
<proteinExistence type="predicted"/>
<dbReference type="EMBL" id="LNFO01000315">
    <property type="protein sequence ID" value="KUG01500.1"/>
    <property type="molecule type" value="Genomic_DNA"/>
</dbReference>
<feature type="region of interest" description="Disordered" evidence="1">
    <location>
        <begin position="1"/>
        <end position="21"/>
    </location>
</feature>
<sequence length="252" mass="28534">MSRPTNGLGALSDDSDVEGRGLKHKKLPDELDIPGEIWSWRNLLERLHFLLDNELERDALAWLEDGAQFIVEHAGEAKLAQLLGLRVCSVHQTLEALNFECLDESHWDFSIYRHDCFVRGDPNKIEQIAGYDNVAKDFEMPNIAYSSELKPLEVRLSLSDSQSQSWEVTIAPSVLPHPTLDVGEDFHLQNSVAFESCTREISWGETFENSDEMSDHGMNSPLWWSQRSDFSSICTDDLSDMDMLSPISALYG</sequence>
<accession>A0A0W8DYR7</accession>
<name>A0A0W8DYR7_PHYNI</name>
<dbReference type="AlphaFoldDB" id="A0A0W8DYR7"/>